<dbReference type="Proteomes" id="UP000317043">
    <property type="component" value="Unassembled WGS sequence"/>
</dbReference>
<evidence type="ECO:0000259" key="3">
    <source>
        <dbReference type="Pfam" id="PF22725"/>
    </source>
</evidence>
<dbReference type="InParanoid" id="A0A543AZ92"/>
<dbReference type="Pfam" id="PF01408">
    <property type="entry name" value="GFO_IDH_MocA"/>
    <property type="match status" value="1"/>
</dbReference>
<dbReference type="Pfam" id="PF22725">
    <property type="entry name" value="GFO_IDH_MocA_C3"/>
    <property type="match status" value="1"/>
</dbReference>
<protein>
    <submittedName>
        <fullName evidence="4">Putative dehydrogenase</fullName>
    </submittedName>
</protein>
<sequence length="373" mass="40372">MIAPVGVAVVGCGFASDFYLATLAAHPGIRVTALYDRIAERAERAAERFGVPVAENLSALVDREDTLLVVNLTNPAGHAEVTEAALSAGRHVYSEKPLTLDLAAANRLVKLADSQRLVLACAPANVLGESIQTLWREIRSGAIGAPRLVYAELDDGAVHAMRYREWLNDTGVPWPYRDEFEMGCVLEHAGYQLQPLTSMFGPIRRVAAEATTVMPDKFPPDESGPLGPDFATATLTFETGVVARLTCSTVAPKDHSLTVIGDGGVLRLADCWDFGSPITARIVGDWEHSYLTRPTPVEPVRSYTPHEFEYADHRMDFARGVAEAVEAAVTGRPCRLGAAQALHVLEATLAISRGESIDITSEFTPPEPEDWAR</sequence>
<organism evidence="4 5">
    <name type="scientific">Stackebrandtia endophytica</name>
    <dbReference type="NCBI Taxonomy" id="1496996"/>
    <lineage>
        <taxon>Bacteria</taxon>
        <taxon>Bacillati</taxon>
        <taxon>Actinomycetota</taxon>
        <taxon>Actinomycetes</taxon>
        <taxon>Glycomycetales</taxon>
        <taxon>Glycomycetaceae</taxon>
        <taxon>Stackebrandtia</taxon>
    </lineage>
</organism>
<dbReference type="InterPro" id="IPR055170">
    <property type="entry name" value="GFO_IDH_MocA-like_dom"/>
</dbReference>
<accession>A0A543AZ92</accession>
<proteinExistence type="predicted"/>
<dbReference type="PANTHER" id="PTHR43818:SF11">
    <property type="entry name" value="BCDNA.GH03377"/>
    <property type="match status" value="1"/>
</dbReference>
<reference evidence="4 5" key="1">
    <citation type="submission" date="2019-06" db="EMBL/GenBank/DDBJ databases">
        <title>Sequencing the genomes of 1000 actinobacteria strains.</title>
        <authorList>
            <person name="Klenk H.-P."/>
        </authorList>
    </citation>
    <scope>NUCLEOTIDE SEQUENCE [LARGE SCALE GENOMIC DNA]</scope>
    <source>
        <strain evidence="4 5">DSM 45928</strain>
    </source>
</reference>
<dbReference type="InterPro" id="IPR000683">
    <property type="entry name" value="Gfo/Idh/MocA-like_OxRdtase_N"/>
</dbReference>
<dbReference type="AlphaFoldDB" id="A0A543AZ92"/>
<feature type="domain" description="Gfo/Idh/MocA-like oxidoreductase N-terminal" evidence="2">
    <location>
        <begin position="6"/>
        <end position="119"/>
    </location>
</feature>
<gene>
    <name evidence="4" type="ORF">FB566_3471</name>
</gene>
<evidence type="ECO:0000313" key="4">
    <source>
        <dbReference type="EMBL" id="TQL77897.1"/>
    </source>
</evidence>
<dbReference type="GO" id="GO:0016491">
    <property type="term" value="F:oxidoreductase activity"/>
    <property type="evidence" value="ECO:0007669"/>
    <property type="project" value="UniProtKB-KW"/>
</dbReference>
<dbReference type="Gene3D" id="3.30.360.10">
    <property type="entry name" value="Dihydrodipicolinate Reductase, domain 2"/>
    <property type="match status" value="1"/>
</dbReference>
<feature type="domain" description="GFO/IDH/MocA-like oxidoreductase" evidence="3">
    <location>
        <begin position="132"/>
        <end position="266"/>
    </location>
</feature>
<name>A0A543AZ92_9ACTN</name>
<keyword evidence="1" id="KW-0560">Oxidoreductase</keyword>
<dbReference type="SUPFAM" id="SSF51735">
    <property type="entry name" value="NAD(P)-binding Rossmann-fold domains"/>
    <property type="match status" value="1"/>
</dbReference>
<dbReference type="RefSeq" id="WP_170183336.1">
    <property type="nucleotide sequence ID" value="NZ_JBHTGS010000001.1"/>
</dbReference>
<keyword evidence="5" id="KW-1185">Reference proteome</keyword>
<evidence type="ECO:0000259" key="2">
    <source>
        <dbReference type="Pfam" id="PF01408"/>
    </source>
</evidence>
<dbReference type="InterPro" id="IPR050463">
    <property type="entry name" value="Gfo/Idh/MocA_oxidrdct_glycsds"/>
</dbReference>
<dbReference type="InterPro" id="IPR036291">
    <property type="entry name" value="NAD(P)-bd_dom_sf"/>
</dbReference>
<evidence type="ECO:0000256" key="1">
    <source>
        <dbReference type="ARBA" id="ARBA00023002"/>
    </source>
</evidence>
<comment type="caution">
    <text evidence="4">The sequence shown here is derived from an EMBL/GenBank/DDBJ whole genome shotgun (WGS) entry which is preliminary data.</text>
</comment>
<dbReference type="GO" id="GO:0000166">
    <property type="term" value="F:nucleotide binding"/>
    <property type="evidence" value="ECO:0007669"/>
    <property type="project" value="InterPro"/>
</dbReference>
<dbReference type="PANTHER" id="PTHR43818">
    <property type="entry name" value="BCDNA.GH03377"/>
    <property type="match status" value="1"/>
</dbReference>
<dbReference type="Gene3D" id="3.40.50.720">
    <property type="entry name" value="NAD(P)-binding Rossmann-like Domain"/>
    <property type="match status" value="1"/>
</dbReference>
<evidence type="ECO:0000313" key="5">
    <source>
        <dbReference type="Proteomes" id="UP000317043"/>
    </source>
</evidence>
<dbReference type="EMBL" id="VFOW01000001">
    <property type="protein sequence ID" value="TQL77897.1"/>
    <property type="molecule type" value="Genomic_DNA"/>
</dbReference>
<dbReference type="SUPFAM" id="SSF55347">
    <property type="entry name" value="Glyceraldehyde-3-phosphate dehydrogenase-like, C-terminal domain"/>
    <property type="match status" value="1"/>
</dbReference>